<dbReference type="RefSeq" id="XP_075097958.1">
    <property type="nucleotide sequence ID" value="XM_075241857.1"/>
</dbReference>
<organism evidence="1 2">
    <name type="scientific">Nicotiana tabacum</name>
    <name type="common">Common tobacco</name>
    <dbReference type="NCBI Taxonomy" id="4097"/>
    <lineage>
        <taxon>Eukaryota</taxon>
        <taxon>Viridiplantae</taxon>
        <taxon>Streptophyta</taxon>
        <taxon>Embryophyta</taxon>
        <taxon>Tracheophyta</taxon>
        <taxon>Spermatophyta</taxon>
        <taxon>Magnoliopsida</taxon>
        <taxon>eudicotyledons</taxon>
        <taxon>Gunneridae</taxon>
        <taxon>Pentapetalae</taxon>
        <taxon>asterids</taxon>
        <taxon>lamiids</taxon>
        <taxon>Solanales</taxon>
        <taxon>Solanaceae</taxon>
        <taxon>Nicotianoideae</taxon>
        <taxon>Nicotianeae</taxon>
        <taxon>Nicotiana</taxon>
    </lineage>
</organism>
<sequence length="131" mass="15433">MVRDVAFVKCEKVHLKISPMKGMMRFGKKVKLCPRFIGPFEVLERVRDVAYRLALPHSLSGVYLIFYVSMLRKYHDDKSHVLDFSTVKLDENLTYEEELVAIVDRQVRKLRSKEILFLKVFWKGKPIEEAT</sequence>
<evidence type="ECO:0000313" key="2">
    <source>
        <dbReference type="RefSeq" id="XP_075097958.1"/>
    </source>
</evidence>
<proteinExistence type="predicted"/>
<evidence type="ECO:0000313" key="1">
    <source>
        <dbReference type="Proteomes" id="UP000790787"/>
    </source>
</evidence>
<reference evidence="1" key="1">
    <citation type="journal article" date="2014" name="Nat. Commun.">
        <title>The tobacco genome sequence and its comparison with those of tomato and potato.</title>
        <authorList>
            <person name="Sierro N."/>
            <person name="Battey J.N."/>
            <person name="Ouadi S."/>
            <person name="Bakaher N."/>
            <person name="Bovet L."/>
            <person name="Willig A."/>
            <person name="Goepfert S."/>
            <person name="Peitsch M.C."/>
            <person name="Ivanov N.V."/>
        </authorList>
    </citation>
    <scope>NUCLEOTIDE SEQUENCE [LARGE SCALE GENOMIC DNA]</scope>
</reference>
<reference evidence="2" key="2">
    <citation type="submission" date="2025-08" db="UniProtKB">
        <authorList>
            <consortium name="RefSeq"/>
        </authorList>
    </citation>
    <scope>IDENTIFICATION</scope>
    <source>
        <tissue evidence="2">Leaf</tissue>
    </source>
</reference>
<dbReference type="Proteomes" id="UP000790787">
    <property type="component" value="Chromosome 21"/>
</dbReference>
<protein>
    <submittedName>
        <fullName evidence="2">Uncharacterized protein LOC142175272</fullName>
    </submittedName>
</protein>
<gene>
    <name evidence="2" type="primary">LOC142175272</name>
</gene>
<name>A0AC58TL59_TOBAC</name>
<accession>A0AC58TL59</accession>
<keyword evidence="1" id="KW-1185">Reference proteome</keyword>